<gene>
    <name evidence="2" type="ORF">QJS04_geneDACA022304</name>
</gene>
<organism evidence="2 3">
    <name type="scientific">Acorus gramineus</name>
    <name type="common">Dwarf sweet flag</name>
    <dbReference type="NCBI Taxonomy" id="55184"/>
    <lineage>
        <taxon>Eukaryota</taxon>
        <taxon>Viridiplantae</taxon>
        <taxon>Streptophyta</taxon>
        <taxon>Embryophyta</taxon>
        <taxon>Tracheophyta</taxon>
        <taxon>Spermatophyta</taxon>
        <taxon>Magnoliopsida</taxon>
        <taxon>Liliopsida</taxon>
        <taxon>Acoraceae</taxon>
        <taxon>Acorus</taxon>
    </lineage>
</organism>
<reference evidence="2" key="1">
    <citation type="journal article" date="2023" name="Nat. Commun.">
        <title>Diploid and tetraploid genomes of Acorus and the evolution of monocots.</title>
        <authorList>
            <person name="Ma L."/>
            <person name="Liu K.W."/>
            <person name="Li Z."/>
            <person name="Hsiao Y.Y."/>
            <person name="Qi Y."/>
            <person name="Fu T."/>
            <person name="Tang G.D."/>
            <person name="Zhang D."/>
            <person name="Sun W.H."/>
            <person name="Liu D.K."/>
            <person name="Li Y."/>
            <person name="Chen G.Z."/>
            <person name="Liu X.D."/>
            <person name="Liao X.Y."/>
            <person name="Jiang Y.T."/>
            <person name="Yu X."/>
            <person name="Hao Y."/>
            <person name="Huang J."/>
            <person name="Zhao X.W."/>
            <person name="Ke S."/>
            <person name="Chen Y.Y."/>
            <person name="Wu W.L."/>
            <person name="Hsu J.L."/>
            <person name="Lin Y.F."/>
            <person name="Huang M.D."/>
            <person name="Li C.Y."/>
            <person name="Huang L."/>
            <person name="Wang Z.W."/>
            <person name="Zhao X."/>
            <person name="Zhong W.Y."/>
            <person name="Peng D.H."/>
            <person name="Ahmad S."/>
            <person name="Lan S."/>
            <person name="Zhang J.S."/>
            <person name="Tsai W.C."/>
            <person name="Van de Peer Y."/>
            <person name="Liu Z.J."/>
        </authorList>
    </citation>
    <scope>NUCLEOTIDE SEQUENCE</scope>
    <source>
        <strain evidence="2">SCP</strain>
    </source>
</reference>
<evidence type="ECO:0000313" key="3">
    <source>
        <dbReference type="Proteomes" id="UP001179952"/>
    </source>
</evidence>
<dbReference type="PANTHER" id="PTHR47477:SF8">
    <property type="entry name" value="TNF RECEPTOR-ASSOCIATED FACTOR HOMOLOG 1A"/>
    <property type="match status" value="1"/>
</dbReference>
<comment type="caution">
    <text evidence="2">The sequence shown here is derived from an EMBL/GenBank/DDBJ whole genome shotgun (WGS) entry which is preliminary data.</text>
</comment>
<evidence type="ECO:0000313" key="2">
    <source>
        <dbReference type="EMBL" id="KAK1272534.1"/>
    </source>
</evidence>
<proteinExistence type="predicted"/>
<name>A0AAV9B768_ACOGR</name>
<sequence length="162" mass="17942">MLVGFFPECWLCLKFCRIRDGFFYLHWNLLKIERGKGLNHRKSVSLDQIAVPEHVGILVTFSGHFGDVLDLSWSKSLPTDLYGKFTWKIENFSTITKRELRSNAFEVGGYKWFLGVALGVKIGGQAASPAPAPAAKVCDFGLSRLKANRTLSSKSAAGTVLC</sequence>
<dbReference type="PROSITE" id="PS50144">
    <property type="entry name" value="MATH"/>
    <property type="match status" value="1"/>
</dbReference>
<dbReference type="AlphaFoldDB" id="A0AAV9B768"/>
<dbReference type="EMBL" id="JAUJYN010000004">
    <property type="protein sequence ID" value="KAK1272534.1"/>
    <property type="molecule type" value="Genomic_DNA"/>
</dbReference>
<dbReference type="InterPro" id="IPR055327">
    <property type="entry name" value="TRAF1A/B"/>
</dbReference>
<dbReference type="CDD" id="cd00121">
    <property type="entry name" value="MATH"/>
    <property type="match status" value="1"/>
</dbReference>
<dbReference type="InterPro" id="IPR002083">
    <property type="entry name" value="MATH/TRAF_dom"/>
</dbReference>
<keyword evidence="3" id="KW-1185">Reference proteome</keyword>
<dbReference type="SUPFAM" id="SSF49599">
    <property type="entry name" value="TRAF domain-like"/>
    <property type="match status" value="1"/>
</dbReference>
<dbReference type="Proteomes" id="UP001179952">
    <property type="component" value="Unassembled WGS sequence"/>
</dbReference>
<keyword evidence="2" id="KW-0808">Transferase</keyword>
<dbReference type="InterPro" id="IPR008974">
    <property type="entry name" value="TRAF-like"/>
</dbReference>
<dbReference type="GO" id="GO:0016301">
    <property type="term" value="F:kinase activity"/>
    <property type="evidence" value="ECO:0007669"/>
    <property type="project" value="UniProtKB-KW"/>
</dbReference>
<feature type="domain" description="MATH" evidence="1">
    <location>
        <begin position="82"/>
        <end position="162"/>
    </location>
</feature>
<keyword evidence="2" id="KW-0418">Kinase</keyword>
<dbReference type="PANTHER" id="PTHR47477">
    <property type="entry name" value="TNF RECEPTOR-ASSOCIATED FACTOR HOMOLOG 1A"/>
    <property type="match status" value="1"/>
</dbReference>
<reference evidence="2" key="2">
    <citation type="submission" date="2023-06" db="EMBL/GenBank/DDBJ databases">
        <authorList>
            <person name="Ma L."/>
            <person name="Liu K.-W."/>
            <person name="Li Z."/>
            <person name="Hsiao Y.-Y."/>
            <person name="Qi Y."/>
            <person name="Fu T."/>
            <person name="Tang G."/>
            <person name="Zhang D."/>
            <person name="Sun W.-H."/>
            <person name="Liu D.-K."/>
            <person name="Li Y."/>
            <person name="Chen G.-Z."/>
            <person name="Liu X.-D."/>
            <person name="Liao X.-Y."/>
            <person name="Jiang Y.-T."/>
            <person name="Yu X."/>
            <person name="Hao Y."/>
            <person name="Huang J."/>
            <person name="Zhao X.-W."/>
            <person name="Ke S."/>
            <person name="Chen Y.-Y."/>
            <person name="Wu W.-L."/>
            <person name="Hsu J.-L."/>
            <person name="Lin Y.-F."/>
            <person name="Huang M.-D."/>
            <person name="Li C.-Y."/>
            <person name="Huang L."/>
            <person name="Wang Z.-W."/>
            <person name="Zhao X."/>
            <person name="Zhong W.-Y."/>
            <person name="Peng D.-H."/>
            <person name="Ahmad S."/>
            <person name="Lan S."/>
            <person name="Zhang J.-S."/>
            <person name="Tsai W.-C."/>
            <person name="Van De Peer Y."/>
            <person name="Liu Z.-J."/>
        </authorList>
    </citation>
    <scope>NUCLEOTIDE SEQUENCE</scope>
    <source>
        <strain evidence="2">SCP</strain>
        <tissue evidence="2">Leaves</tissue>
    </source>
</reference>
<evidence type="ECO:0000259" key="1">
    <source>
        <dbReference type="PROSITE" id="PS50144"/>
    </source>
</evidence>
<accession>A0AAV9B768</accession>
<dbReference type="Gene3D" id="2.60.210.10">
    <property type="entry name" value="Apoptosis, Tumor Necrosis Factor Receptor Associated Protein 2, Chain A"/>
    <property type="match status" value="1"/>
</dbReference>
<protein>
    <submittedName>
        <fullName evidence="2">Serine/threonine-protein kinase CTR1</fullName>
    </submittedName>
</protein>